<keyword evidence="4 9" id="KW-0812">Transmembrane</keyword>
<dbReference type="SUPFAM" id="SSF103190">
    <property type="entry name" value="Sensory domain-like"/>
    <property type="match status" value="1"/>
</dbReference>
<dbReference type="EMBL" id="CP017253">
    <property type="protein sequence ID" value="AOR24524.1"/>
    <property type="molecule type" value="Genomic_DNA"/>
</dbReference>
<dbReference type="SUPFAM" id="SSF58104">
    <property type="entry name" value="Methyl-accepting chemotaxis protein (MCP) signaling domain"/>
    <property type="match status" value="1"/>
</dbReference>
<evidence type="ECO:0000259" key="11">
    <source>
        <dbReference type="PROSITE" id="PS50885"/>
    </source>
</evidence>
<dbReference type="CDD" id="cd06225">
    <property type="entry name" value="HAMP"/>
    <property type="match status" value="1"/>
</dbReference>
<evidence type="ECO:0008006" key="14">
    <source>
        <dbReference type="Google" id="ProtNLM"/>
    </source>
</evidence>
<evidence type="ECO:0000256" key="8">
    <source>
        <dbReference type="PROSITE-ProRule" id="PRU00284"/>
    </source>
</evidence>
<evidence type="ECO:0000313" key="12">
    <source>
        <dbReference type="EMBL" id="AOR24524.1"/>
    </source>
</evidence>
<evidence type="ECO:0000256" key="5">
    <source>
        <dbReference type="ARBA" id="ARBA00022989"/>
    </source>
</evidence>
<dbReference type="Pfam" id="PF00672">
    <property type="entry name" value="HAMP"/>
    <property type="match status" value="1"/>
</dbReference>
<dbReference type="CDD" id="cd18773">
    <property type="entry name" value="PDC1_HK_sensor"/>
    <property type="match status" value="1"/>
</dbReference>
<dbReference type="CDD" id="cd12912">
    <property type="entry name" value="PDC2_MCP_like"/>
    <property type="match status" value="1"/>
</dbReference>
<dbReference type="RefSeq" id="WP_069680651.1">
    <property type="nucleotide sequence ID" value="NZ_CP017253.2"/>
</dbReference>
<dbReference type="STRING" id="394958.BGI42_12595"/>
<dbReference type="CDD" id="cd11386">
    <property type="entry name" value="MCP_signal"/>
    <property type="match status" value="1"/>
</dbReference>
<organism evidence="12 13">
    <name type="scientific">Clostridium taeniosporum</name>
    <dbReference type="NCBI Taxonomy" id="394958"/>
    <lineage>
        <taxon>Bacteria</taxon>
        <taxon>Bacillati</taxon>
        <taxon>Bacillota</taxon>
        <taxon>Clostridia</taxon>
        <taxon>Eubacteriales</taxon>
        <taxon>Clostridiaceae</taxon>
        <taxon>Clostridium</taxon>
    </lineage>
</organism>
<evidence type="ECO:0000313" key="13">
    <source>
        <dbReference type="Proteomes" id="UP000094652"/>
    </source>
</evidence>
<accession>A0A1D7XMH2</accession>
<dbReference type="PROSITE" id="PS50111">
    <property type="entry name" value="CHEMOTAXIS_TRANSDUC_2"/>
    <property type="match status" value="1"/>
</dbReference>
<dbReference type="InterPro" id="IPR004089">
    <property type="entry name" value="MCPsignal_dom"/>
</dbReference>
<dbReference type="GO" id="GO:0004888">
    <property type="term" value="F:transmembrane signaling receptor activity"/>
    <property type="evidence" value="ECO:0007669"/>
    <property type="project" value="TreeGrafter"/>
</dbReference>
<comment type="similarity">
    <text evidence="7">Belongs to the methyl-accepting chemotaxis (MCP) protein family.</text>
</comment>
<proteinExistence type="inferred from homology"/>
<dbReference type="GO" id="GO:0005886">
    <property type="term" value="C:plasma membrane"/>
    <property type="evidence" value="ECO:0007669"/>
    <property type="project" value="UniProtKB-SubCell"/>
</dbReference>
<dbReference type="Pfam" id="PF00015">
    <property type="entry name" value="MCPsignal"/>
    <property type="match status" value="1"/>
</dbReference>
<keyword evidence="6 9" id="KW-0472">Membrane</keyword>
<dbReference type="GO" id="GO:0006935">
    <property type="term" value="P:chemotaxis"/>
    <property type="evidence" value="ECO:0007669"/>
    <property type="project" value="UniProtKB-KW"/>
</dbReference>
<dbReference type="Pfam" id="PF02743">
    <property type="entry name" value="dCache_1"/>
    <property type="match status" value="1"/>
</dbReference>
<evidence type="ECO:0000256" key="7">
    <source>
        <dbReference type="ARBA" id="ARBA00029447"/>
    </source>
</evidence>
<dbReference type="Gene3D" id="1.10.287.950">
    <property type="entry name" value="Methyl-accepting chemotaxis protein"/>
    <property type="match status" value="1"/>
</dbReference>
<dbReference type="PANTHER" id="PTHR43531">
    <property type="entry name" value="PROTEIN ICFG"/>
    <property type="match status" value="1"/>
</dbReference>
<dbReference type="KEGG" id="ctae:BGI42_12595"/>
<dbReference type="PROSITE" id="PS51257">
    <property type="entry name" value="PROKAR_LIPOPROTEIN"/>
    <property type="match status" value="1"/>
</dbReference>
<keyword evidence="3" id="KW-0145">Chemotaxis</keyword>
<comment type="subcellular location">
    <subcellularLocation>
        <location evidence="1">Cell membrane</location>
        <topology evidence="1">Multi-pass membrane protein</topology>
    </subcellularLocation>
</comment>
<evidence type="ECO:0000256" key="3">
    <source>
        <dbReference type="ARBA" id="ARBA00022500"/>
    </source>
</evidence>
<evidence type="ECO:0000259" key="10">
    <source>
        <dbReference type="PROSITE" id="PS50111"/>
    </source>
</evidence>
<dbReference type="OrthoDB" id="597657at2"/>
<keyword evidence="5 9" id="KW-1133">Transmembrane helix</keyword>
<dbReference type="GO" id="GO:0007165">
    <property type="term" value="P:signal transduction"/>
    <property type="evidence" value="ECO:0007669"/>
    <property type="project" value="UniProtKB-KW"/>
</dbReference>
<dbReference type="Gene3D" id="3.30.450.20">
    <property type="entry name" value="PAS domain"/>
    <property type="match status" value="1"/>
</dbReference>
<feature type="domain" description="HAMP" evidence="11">
    <location>
        <begin position="313"/>
        <end position="366"/>
    </location>
</feature>
<dbReference type="Pfam" id="PF18947">
    <property type="entry name" value="HAMP_2"/>
    <property type="match status" value="1"/>
</dbReference>
<dbReference type="InterPro" id="IPR033479">
    <property type="entry name" value="dCache_1"/>
</dbReference>
<dbReference type="InterPro" id="IPR051310">
    <property type="entry name" value="MCP_chemotaxis"/>
</dbReference>
<evidence type="ECO:0000256" key="4">
    <source>
        <dbReference type="ARBA" id="ARBA00022692"/>
    </source>
</evidence>
<feature type="domain" description="Methyl-accepting transducer" evidence="10">
    <location>
        <begin position="416"/>
        <end position="645"/>
    </location>
</feature>
<evidence type="ECO:0000256" key="9">
    <source>
        <dbReference type="SAM" id="Phobius"/>
    </source>
</evidence>
<dbReference type="InterPro" id="IPR029151">
    <property type="entry name" value="Sensor-like_sf"/>
</dbReference>
<reference evidence="13" key="1">
    <citation type="submission" date="2016-09" db="EMBL/GenBank/DDBJ databases">
        <title>Genomics of Clostridium taeniosporum, an organism which forms endospores with ribbon-like appendages.</title>
        <authorList>
            <person name="Walker J.R."/>
        </authorList>
    </citation>
    <scope>NUCLEOTIDE SEQUENCE [LARGE SCALE GENOMIC DNA]</scope>
    <source>
        <strain evidence="13">1/k</strain>
    </source>
</reference>
<feature type="transmembrane region" description="Helical" evidence="9">
    <location>
        <begin position="286"/>
        <end position="309"/>
    </location>
</feature>
<dbReference type="AlphaFoldDB" id="A0A1D7XMH2"/>
<name>A0A1D7XMH2_9CLOT</name>
<keyword evidence="8" id="KW-0807">Transducer</keyword>
<keyword evidence="2" id="KW-1003">Cell membrane</keyword>
<keyword evidence="13" id="KW-1185">Reference proteome</keyword>
<dbReference type="InterPro" id="IPR003660">
    <property type="entry name" value="HAMP_dom"/>
</dbReference>
<dbReference type="PANTHER" id="PTHR43531:SF11">
    <property type="entry name" value="METHYL-ACCEPTING CHEMOTAXIS PROTEIN 3"/>
    <property type="match status" value="1"/>
</dbReference>
<sequence length="661" mass="72756">MNLFNLKNVYSKSIKNKILISIVLVVIIGQLIVGCIFNIGSNLSTKQLLKKTMEESVELASDRVSSQIKDYKKLIKEIANNPIVTDESFSLEQKIEFLEDTKARNVFTSIDLLDGNGIGVNKNVNLSNEEYFYYCKNNNDIYVSTPFLRTDNGIMGIVISSPIKSKGEFKGVLVVGIYCDFLSKIVQNINIGDNGLSYILDKDGYIIAHNEQKNVLFRQNNIKTYKTDNSLKDIVKYENKMINGESGFGVAEIDGINRFLAYTPILGTDGWSIIITANKHEFMKPLLVNTIINIIIVILIIAIGCIIASCLAEKLSNPIRIISNRLQGLSNGDLTSDVKIVNTDDEIGELSNSLAKTIGFLKVYIKDIDDVLNKLANGDLSPEINREYIGDFGSIKKSMELIISSLNVTLLEINESSNQVYTGSDQVEQASKTLSQGAMDQASTIEELSATLDEIFQQVKQNANFSNEASELSLKSSVEVEKSNEKMNELIVAMNKIEKSSKQIINIIKTINDIAEQTNLLSLNASIEAARAGEAGKGFVVVAEEVRNLAMQSANATKNIENLINNSIEAVNNGTIITDETAKFLSKVVNTSKETTSIIDEISNSCNNQAVSIEQIVIAINQISDVVQSNSAISEETAAASEELSLQSENLKELINKFKLK</sequence>
<dbReference type="PROSITE" id="PS50885">
    <property type="entry name" value="HAMP"/>
    <property type="match status" value="1"/>
</dbReference>
<protein>
    <recommendedName>
        <fullName evidence="14">Methyl-accepting chemotaxis protein</fullName>
    </recommendedName>
</protein>
<evidence type="ECO:0000256" key="1">
    <source>
        <dbReference type="ARBA" id="ARBA00004651"/>
    </source>
</evidence>
<dbReference type="SMART" id="SM00283">
    <property type="entry name" value="MA"/>
    <property type="match status" value="1"/>
</dbReference>
<dbReference type="Gene3D" id="6.10.340.10">
    <property type="match status" value="1"/>
</dbReference>
<feature type="transmembrane region" description="Helical" evidence="9">
    <location>
        <begin position="20"/>
        <end position="40"/>
    </location>
</feature>
<evidence type="ECO:0000256" key="6">
    <source>
        <dbReference type="ARBA" id="ARBA00023136"/>
    </source>
</evidence>
<gene>
    <name evidence="12" type="ORF">BGI42_12595</name>
</gene>
<dbReference type="Proteomes" id="UP000094652">
    <property type="component" value="Chromosome"/>
</dbReference>
<evidence type="ECO:0000256" key="2">
    <source>
        <dbReference type="ARBA" id="ARBA00022475"/>
    </source>
</evidence>